<feature type="compositionally biased region" description="Polar residues" evidence="1">
    <location>
        <begin position="21"/>
        <end position="37"/>
    </location>
</feature>
<keyword evidence="2" id="KW-0732">Signal</keyword>
<proteinExistence type="predicted"/>
<keyword evidence="4" id="KW-1185">Reference proteome</keyword>
<feature type="region of interest" description="Disordered" evidence="1">
    <location>
        <begin position="21"/>
        <end position="43"/>
    </location>
</feature>
<dbReference type="OrthoDB" id="108926at2759"/>
<accession>A0A225V836</accession>
<dbReference type="EMBL" id="NBNE01007482">
    <property type="protein sequence ID" value="OWZ00600.1"/>
    <property type="molecule type" value="Genomic_DNA"/>
</dbReference>
<dbReference type="AlphaFoldDB" id="A0A225V836"/>
<comment type="caution">
    <text evidence="3">The sequence shown here is derived from an EMBL/GenBank/DDBJ whole genome shotgun (WGS) entry which is preliminary data.</text>
</comment>
<feature type="signal peptide" evidence="2">
    <location>
        <begin position="1"/>
        <end position="20"/>
    </location>
</feature>
<gene>
    <name evidence="3" type="ORF">PHMEG_00028170</name>
</gene>
<name>A0A225V836_9STRA</name>
<evidence type="ECO:0000313" key="4">
    <source>
        <dbReference type="Proteomes" id="UP000198211"/>
    </source>
</evidence>
<feature type="chain" id="PRO_5012488671" evidence="2">
    <location>
        <begin position="21"/>
        <end position="112"/>
    </location>
</feature>
<sequence length="112" mass="12452">MRLDFILLIIATTLLVNSEARSLRQSPASKSVGTTTEDPADEERVQRVRTVFADPVLAAQAAAARLNKVEIPVSKLEKAKKFLAKRLLPKANDNLRLEYVGNGQFRGHRIVK</sequence>
<dbReference type="Proteomes" id="UP000198211">
    <property type="component" value="Unassembled WGS sequence"/>
</dbReference>
<organism evidence="3 4">
    <name type="scientific">Phytophthora megakarya</name>
    <dbReference type="NCBI Taxonomy" id="4795"/>
    <lineage>
        <taxon>Eukaryota</taxon>
        <taxon>Sar</taxon>
        <taxon>Stramenopiles</taxon>
        <taxon>Oomycota</taxon>
        <taxon>Peronosporomycetes</taxon>
        <taxon>Peronosporales</taxon>
        <taxon>Peronosporaceae</taxon>
        <taxon>Phytophthora</taxon>
    </lineage>
</organism>
<reference evidence="4" key="1">
    <citation type="submission" date="2017-03" db="EMBL/GenBank/DDBJ databases">
        <title>Phytopthora megakarya and P. palmivora, two closely related causual agents of cacao black pod achieved similar genome size and gene model numbers by different mechanisms.</title>
        <authorList>
            <person name="Ali S."/>
            <person name="Shao J."/>
            <person name="Larry D.J."/>
            <person name="Kronmiller B."/>
            <person name="Shen D."/>
            <person name="Strem M.D."/>
            <person name="Melnick R.L."/>
            <person name="Guiltinan M.J."/>
            <person name="Tyler B.M."/>
            <person name="Meinhardt L.W."/>
            <person name="Bailey B.A."/>
        </authorList>
    </citation>
    <scope>NUCLEOTIDE SEQUENCE [LARGE SCALE GENOMIC DNA]</scope>
    <source>
        <strain evidence="4">zdho120</strain>
    </source>
</reference>
<evidence type="ECO:0000256" key="1">
    <source>
        <dbReference type="SAM" id="MobiDB-lite"/>
    </source>
</evidence>
<evidence type="ECO:0000313" key="3">
    <source>
        <dbReference type="EMBL" id="OWZ00600.1"/>
    </source>
</evidence>
<evidence type="ECO:0000256" key="2">
    <source>
        <dbReference type="SAM" id="SignalP"/>
    </source>
</evidence>
<protein>
    <submittedName>
        <fullName evidence="3">RxLR effector protein</fullName>
    </submittedName>
</protein>